<dbReference type="RefSeq" id="WP_116537733.1">
    <property type="nucleotide sequence ID" value="NZ_QDFT01000021.1"/>
</dbReference>
<evidence type="ECO:0000256" key="5">
    <source>
        <dbReference type="ARBA" id="ARBA00022723"/>
    </source>
</evidence>
<comment type="cofactor">
    <cofactor evidence="1">
        <name>Mg(2+)</name>
        <dbReference type="ChEBI" id="CHEBI:18420"/>
    </cofactor>
</comment>
<keyword evidence="5" id="KW-0479">Metal-binding</keyword>
<dbReference type="SUPFAM" id="SSF47413">
    <property type="entry name" value="lambda repressor-like DNA-binding domains"/>
    <property type="match status" value="1"/>
</dbReference>
<keyword evidence="6" id="KW-0547">Nucleotide-binding</keyword>
<dbReference type="PROSITE" id="PS50943">
    <property type="entry name" value="HTH_CROC1"/>
    <property type="match status" value="1"/>
</dbReference>
<gene>
    <name evidence="11" type="ORF">DC432_09775</name>
</gene>
<evidence type="ECO:0000313" key="12">
    <source>
        <dbReference type="Proteomes" id="UP000244649"/>
    </source>
</evidence>
<dbReference type="Pfam" id="PF13560">
    <property type="entry name" value="HTH_31"/>
    <property type="match status" value="1"/>
</dbReference>
<keyword evidence="7" id="KW-0067">ATP-binding</keyword>
<dbReference type="InterPro" id="IPR043519">
    <property type="entry name" value="NT_sf"/>
</dbReference>
<dbReference type="Proteomes" id="UP000244649">
    <property type="component" value="Unassembled WGS sequence"/>
</dbReference>
<keyword evidence="3" id="KW-0808">Transferase</keyword>
<keyword evidence="8" id="KW-0460">Magnesium</keyword>
<dbReference type="GO" id="GO:0046872">
    <property type="term" value="F:metal ion binding"/>
    <property type="evidence" value="ECO:0007669"/>
    <property type="project" value="UniProtKB-KW"/>
</dbReference>
<dbReference type="InterPro" id="IPR002934">
    <property type="entry name" value="Polymerase_NTP_transf_dom"/>
</dbReference>
<dbReference type="InterPro" id="IPR010982">
    <property type="entry name" value="Lambda_DNA-bd_dom_sf"/>
</dbReference>
<dbReference type="EMBL" id="QDFT01000021">
    <property type="protein sequence ID" value="PVE71275.1"/>
    <property type="molecule type" value="Genomic_DNA"/>
</dbReference>
<dbReference type="InterPro" id="IPR052038">
    <property type="entry name" value="Type-VII_TA_antitoxin"/>
</dbReference>
<evidence type="ECO:0000256" key="6">
    <source>
        <dbReference type="ARBA" id="ARBA00022741"/>
    </source>
</evidence>
<dbReference type="CDD" id="cd00093">
    <property type="entry name" value="HTH_XRE"/>
    <property type="match status" value="1"/>
</dbReference>
<reference evidence="11 12" key="1">
    <citation type="submission" date="2018-04" db="EMBL/GenBank/DDBJ databases">
        <authorList>
            <person name="Go L.Y."/>
            <person name="Mitchell J.A."/>
        </authorList>
    </citation>
    <scope>NUCLEOTIDE SEQUENCE [LARGE SCALE GENOMIC DNA]</scope>
    <source>
        <strain evidence="11 12">TPD7010</strain>
    </source>
</reference>
<comment type="similarity">
    <text evidence="9">Belongs to the MntA antitoxin family.</text>
</comment>
<evidence type="ECO:0000256" key="3">
    <source>
        <dbReference type="ARBA" id="ARBA00022679"/>
    </source>
</evidence>
<dbReference type="GO" id="GO:0016779">
    <property type="term" value="F:nucleotidyltransferase activity"/>
    <property type="evidence" value="ECO:0007669"/>
    <property type="project" value="UniProtKB-KW"/>
</dbReference>
<sequence>MPGRFDTSRAATLVRAARLDSGLSQAALAKAAGMSQPHIAAIETGVRGVSENILERLLHAADYRPGMAVEEHAGSIVSLGARHGLTDLRVFGSVASGADHFSSDIDLLARVAPGRSYLDIAMFQNAVENLTGFPVDVVVDTENRPAFLDDAQLVAL</sequence>
<dbReference type="Gene3D" id="1.10.260.40">
    <property type="entry name" value="lambda repressor-like DNA-binding domains"/>
    <property type="match status" value="1"/>
</dbReference>
<evidence type="ECO:0000256" key="7">
    <source>
        <dbReference type="ARBA" id="ARBA00022840"/>
    </source>
</evidence>
<dbReference type="SMART" id="SM00530">
    <property type="entry name" value="HTH_XRE"/>
    <property type="match status" value="1"/>
</dbReference>
<dbReference type="GO" id="GO:0003677">
    <property type="term" value="F:DNA binding"/>
    <property type="evidence" value="ECO:0007669"/>
    <property type="project" value="InterPro"/>
</dbReference>
<evidence type="ECO:0000256" key="1">
    <source>
        <dbReference type="ARBA" id="ARBA00001946"/>
    </source>
</evidence>
<dbReference type="Pfam" id="PF01909">
    <property type="entry name" value="NTP_transf_2"/>
    <property type="match status" value="1"/>
</dbReference>
<evidence type="ECO:0000259" key="10">
    <source>
        <dbReference type="PROSITE" id="PS50943"/>
    </source>
</evidence>
<feature type="domain" description="HTH cro/C1-type" evidence="10">
    <location>
        <begin position="14"/>
        <end position="60"/>
    </location>
</feature>
<keyword evidence="4" id="KW-0548">Nucleotidyltransferase</keyword>
<accession>A0A2T7WH33</accession>
<evidence type="ECO:0000256" key="4">
    <source>
        <dbReference type="ARBA" id="ARBA00022695"/>
    </source>
</evidence>
<dbReference type="SUPFAM" id="SSF81301">
    <property type="entry name" value="Nucleotidyltransferase"/>
    <property type="match status" value="1"/>
</dbReference>
<comment type="caution">
    <text evidence="11">The sequence shown here is derived from an EMBL/GenBank/DDBJ whole genome shotgun (WGS) entry which is preliminary data.</text>
</comment>
<evidence type="ECO:0000256" key="9">
    <source>
        <dbReference type="ARBA" id="ARBA00038276"/>
    </source>
</evidence>
<dbReference type="GO" id="GO:0005524">
    <property type="term" value="F:ATP binding"/>
    <property type="evidence" value="ECO:0007669"/>
    <property type="project" value="UniProtKB-KW"/>
</dbReference>
<dbReference type="AlphaFoldDB" id="A0A2T7WH33"/>
<protein>
    <submittedName>
        <fullName evidence="11">XRE family transcriptional regulator</fullName>
    </submittedName>
</protein>
<proteinExistence type="inferred from homology"/>
<name>A0A2T7WH33_MICTE</name>
<dbReference type="Gene3D" id="3.30.460.10">
    <property type="entry name" value="Beta Polymerase, domain 2"/>
    <property type="match status" value="1"/>
</dbReference>
<dbReference type="CDD" id="cd05403">
    <property type="entry name" value="NT_KNTase_like"/>
    <property type="match status" value="1"/>
</dbReference>
<evidence type="ECO:0000256" key="8">
    <source>
        <dbReference type="ARBA" id="ARBA00022842"/>
    </source>
</evidence>
<dbReference type="InterPro" id="IPR001387">
    <property type="entry name" value="Cro/C1-type_HTH"/>
</dbReference>
<evidence type="ECO:0000313" key="11">
    <source>
        <dbReference type="EMBL" id="PVE71275.1"/>
    </source>
</evidence>
<dbReference type="PANTHER" id="PTHR33571">
    <property type="entry name" value="SSL8005 PROTEIN"/>
    <property type="match status" value="1"/>
</dbReference>
<evidence type="ECO:0000256" key="2">
    <source>
        <dbReference type="ARBA" id="ARBA00022649"/>
    </source>
</evidence>
<dbReference type="PANTHER" id="PTHR33571:SF12">
    <property type="entry name" value="BSL3053 PROTEIN"/>
    <property type="match status" value="1"/>
</dbReference>
<keyword evidence="2" id="KW-1277">Toxin-antitoxin system</keyword>
<organism evidence="11 12">
    <name type="scientific">Microbacterium testaceum</name>
    <name type="common">Aureobacterium testaceum</name>
    <name type="synonym">Brevibacterium testaceum</name>
    <dbReference type="NCBI Taxonomy" id="2033"/>
    <lineage>
        <taxon>Bacteria</taxon>
        <taxon>Bacillati</taxon>
        <taxon>Actinomycetota</taxon>
        <taxon>Actinomycetes</taxon>
        <taxon>Micrococcales</taxon>
        <taxon>Microbacteriaceae</taxon>
        <taxon>Microbacterium</taxon>
    </lineage>
</organism>